<feature type="transmembrane region" description="Helical" evidence="1">
    <location>
        <begin position="388"/>
        <end position="412"/>
    </location>
</feature>
<keyword evidence="1" id="KW-0812">Transmembrane</keyword>
<gene>
    <name evidence="2" type="ORF">GGR27_001013</name>
</gene>
<feature type="transmembrane region" description="Helical" evidence="1">
    <location>
        <begin position="173"/>
        <end position="201"/>
    </location>
</feature>
<evidence type="ECO:0000256" key="1">
    <source>
        <dbReference type="SAM" id="Phobius"/>
    </source>
</evidence>
<comment type="caution">
    <text evidence="2">The sequence shown here is derived from an EMBL/GenBank/DDBJ whole genome shotgun (WGS) entry which is preliminary data.</text>
</comment>
<protein>
    <submittedName>
        <fullName evidence="2">MFS family permease</fullName>
    </submittedName>
</protein>
<evidence type="ECO:0000313" key="3">
    <source>
        <dbReference type="Proteomes" id="UP000770785"/>
    </source>
</evidence>
<reference evidence="2 3" key="1">
    <citation type="submission" date="2020-03" db="EMBL/GenBank/DDBJ databases">
        <title>Genomic Encyclopedia of Type Strains, Phase IV (KMG-IV): sequencing the most valuable type-strain genomes for metagenomic binning, comparative biology and taxonomic classification.</title>
        <authorList>
            <person name="Goeker M."/>
        </authorList>
    </citation>
    <scope>NUCLEOTIDE SEQUENCE [LARGE SCALE GENOMIC DNA]</scope>
    <source>
        <strain evidence="2 3">DSM 105096</strain>
    </source>
</reference>
<dbReference type="RefSeq" id="WP_168036281.1">
    <property type="nucleotide sequence ID" value="NZ_JAATJH010000001.1"/>
</dbReference>
<evidence type="ECO:0000313" key="2">
    <source>
        <dbReference type="EMBL" id="NJC25532.1"/>
    </source>
</evidence>
<keyword evidence="3" id="KW-1185">Reference proteome</keyword>
<feature type="transmembrane region" description="Helical" evidence="1">
    <location>
        <begin position="286"/>
        <end position="308"/>
    </location>
</feature>
<feature type="transmembrane region" description="Helical" evidence="1">
    <location>
        <begin position="362"/>
        <end position="382"/>
    </location>
</feature>
<feature type="transmembrane region" description="Helical" evidence="1">
    <location>
        <begin position="125"/>
        <end position="142"/>
    </location>
</feature>
<sequence length="496" mass="54631">MPKKKKPRKPAPTPEPTAVAGNSSRFQFFLWICSFFFFAALFIRLDVITPWPGAESLALDHALSNLRGDSPLSFLYYQLFGWGQSIDESTQAIWLFPRIISAVCTLLTGFFAYRYGSRLFGKSGMALGLLCAGASIFLPFFGKVATSDALGLLGQSGFLFTTFLAGADRERNYLLSAGIFLFLAGLAAPISTIVFGLATIFAARTILGGGKQWLNLVYLLALPLAVLLLQGNQGERSYWFWGSQPLAYLKFLGYSLVGFLPVAGWMLAGLRDVLYKARRGEQAGQLFAASLVIAFVTQSLVFPLIIALLAGKQMQLYFEVKQYPWRDWVRGGAVVHVVLAFLGAFVVLLFSGISFPGEGFRAALGMGAAYWIFSLFGVIGLYGEKRDFAIGGTLLSGLLGVLFFWVQVYPYFEAERNWADRLANKMEVKLPTYVPDTEATSVARPAFRRAGIPLVTDSTAADFHLRSWEAGDSTRQADLEIEGRVILRRKVFGLGR</sequence>
<organism evidence="2 3">
    <name type="scientific">Neolewinella antarctica</name>
    <dbReference type="NCBI Taxonomy" id="442734"/>
    <lineage>
        <taxon>Bacteria</taxon>
        <taxon>Pseudomonadati</taxon>
        <taxon>Bacteroidota</taxon>
        <taxon>Saprospiria</taxon>
        <taxon>Saprospirales</taxon>
        <taxon>Lewinellaceae</taxon>
        <taxon>Neolewinella</taxon>
    </lineage>
</organism>
<proteinExistence type="predicted"/>
<keyword evidence="1" id="KW-1133">Transmembrane helix</keyword>
<feature type="transmembrane region" description="Helical" evidence="1">
    <location>
        <begin position="28"/>
        <end position="45"/>
    </location>
</feature>
<dbReference type="Proteomes" id="UP000770785">
    <property type="component" value="Unassembled WGS sequence"/>
</dbReference>
<feature type="transmembrane region" description="Helical" evidence="1">
    <location>
        <begin position="251"/>
        <end position="274"/>
    </location>
</feature>
<dbReference type="EMBL" id="JAATJH010000001">
    <property type="protein sequence ID" value="NJC25532.1"/>
    <property type="molecule type" value="Genomic_DNA"/>
</dbReference>
<feature type="transmembrane region" description="Helical" evidence="1">
    <location>
        <begin position="213"/>
        <end position="231"/>
    </location>
</feature>
<feature type="transmembrane region" description="Helical" evidence="1">
    <location>
        <begin position="328"/>
        <end position="350"/>
    </location>
</feature>
<keyword evidence="1" id="KW-0472">Membrane</keyword>
<accession>A0ABX0X9T1</accession>
<name>A0ABX0X9T1_9BACT</name>
<feature type="transmembrane region" description="Helical" evidence="1">
    <location>
        <begin position="92"/>
        <end position="113"/>
    </location>
</feature>